<gene>
    <name evidence="1" type="ORF">GXM_08276</name>
</gene>
<dbReference type="Proteomes" id="UP000326678">
    <property type="component" value="Chromosome Gxm2"/>
</dbReference>
<evidence type="ECO:0000313" key="1">
    <source>
        <dbReference type="EMBL" id="QFS50782.1"/>
    </source>
</evidence>
<proteinExistence type="predicted"/>
<name>A0A5P8WE12_9NOSO</name>
<evidence type="ECO:0000313" key="2">
    <source>
        <dbReference type="Proteomes" id="UP000326678"/>
    </source>
</evidence>
<dbReference type="EMBL" id="CP045227">
    <property type="protein sequence ID" value="QFS50782.1"/>
    <property type="molecule type" value="Genomic_DNA"/>
</dbReference>
<dbReference type="RefSeq" id="WP_094332205.1">
    <property type="nucleotide sequence ID" value="NZ_CP045227.1"/>
</dbReference>
<organism evidence="1 2">
    <name type="scientific">Nostoc sphaeroides CCNUC1</name>
    <dbReference type="NCBI Taxonomy" id="2653204"/>
    <lineage>
        <taxon>Bacteria</taxon>
        <taxon>Bacillati</taxon>
        <taxon>Cyanobacteriota</taxon>
        <taxon>Cyanophyceae</taxon>
        <taxon>Nostocales</taxon>
        <taxon>Nostocaceae</taxon>
        <taxon>Nostoc</taxon>
    </lineage>
</organism>
<dbReference type="KEGG" id="nsh:GXM_08276"/>
<accession>A0A5P8WE12</accession>
<dbReference type="GO" id="GO:0003677">
    <property type="term" value="F:DNA binding"/>
    <property type="evidence" value="ECO:0007669"/>
    <property type="project" value="InterPro"/>
</dbReference>
<protein>
    <submittedName>
        <fullName evidence="1">Transcriptional regulator</fullName>
    </submittedName>
</protein>
<dbReference type="SUPFAM" id="SSF47413">
    <property type="entry name" value="lambda repressor-like DNA-binding domains"/>
    <property type="match status" value="1"/>
</dbReference>
<dbReference type="AlphaFoldDB" id="A0A5P8WE12"/>
<reference evidence="1 2" key="1">
    <citation type="submission" date="2019-10" db="EMBL/GenBank/DDBJ databases">
        <title>Genomic and transcriptomic insights into the perfect genentic adaptation of a filamentous nitrogen-fixing cyanobacterium to rice fields.</title>
        <authorList>
            <person name="Chen Z."/>
        </authorList>
    </citation>
    <scope>NUCLEOTIDE SEQUENCE [LARGE SCALE GENOMIC DNA]</scope>
    <source>
        <strain evidence="1">CCNUC1</strain>
    </source>
</reference>
<dbReference type="InterPro" id="IPR010982">
    <property type="entry name" value="Lambda_DNA-bd_dom_sf"/>
</dbReference>
<keyword evidence="2" id="KW-1185">Reference proteome</keyword>
<sequence length="124" mass="13691">MQNFVTEETSLYQQLFDEMFDRFNLSAKVVAKQAGVSEVLISRFRKGKADLGTRKFLALLGAVPIEAREWYLSQLLGAKPGVSLQKLVSAASAVERVEIINLIAHSFLEDRKTTGTSELISSAV</sequence>